<keyword evidence="1" id="KW-1185">Reference proteome</keyword>
<evidence type="ECO:0000313" key="2">
    <source>
        <dbReference type="RefSeq" id="XP_022633872.1"/>
    </source>
</evidence>
<accession>A0A3Q0EUL3</accession>
<sequence>MRRTHERPNTYRVRKIKIFIISLHLSFFQIHLERALSFLTSESLTLISLHLDFLASSFSREISSPHTVIVTSRPFGVSLLIAGHDENGPSFFSKMRDMRKIFPFELFHLGGDEVNTVKGFNSGWYWSSRQHSKSASD</sequence>
<dbReference type="GeneID" id="111241222"/>
<protein>
    <submittedName>
        <fullName evidence="2">Uncharacterized protein LOC111241222</fullName>
    </submittedName>
</protein>
<organism evidence="1 2">
    <name type="scientific">Vigna radiata var. radiata</name>
    <name type="common">Mung bean</name>
    <name type="synonym">Phaseolus aureus</name>
    <dbReference type="NCBI Taxonomy" id="3916"/>
    <lineage>
        <taxon>Eukaryota</taxon>
        <taxon>Viridiplantae</taxon>
        <taxon>Streptophyta</taxon>
        <taxon>Embryophyta</taxon>
        <taxon>Tracheophyta</taxon>
        <taxon>Spermatophyta</taxon>
        <taxon>Magnoliopsida</taxon>
        <taxon>eudicotyledons</taxon>
        <taxon>Gunneridae</taxon>
        <taxon>Pentapetalae</taxon>
        <taxon>rosids</taxon>
        <taxon>fabids</taxon>
        <taxon>Fabales</taxon>
        <taxon>Fabaceae</taxon>
        <taxon>Papilionoideae</taxon>
        <taxon>50 kb inversion clade</taxon>
        <taxon>NPAAA clade</taxon>
        <taxon>indigoferoid/millettioid clade</taxon>
        <taxon>Phaseoleae</taxon>
        <taxon>Vigna</taxon>
    </lineage>
</organism>
<dbReference type="RefSeq" id="XP_022633872.1">
    <property type="nucleotide sequence ID" value="XM_022778151.1"/>
</dbReference>
<proteinExistence type="predicted"/>
<gene>
    <name evidence="2" type="primary">LOC111241222</name>
</gene>
<dbReference type="KEGG" id="vra:111241222"/>
<dbReference type="Proteomes" id="UP000087766">
    <property type="component" value="Unplaced"/>
</dbReference>
<dbReference type="OrthoDB" id="1748925at2759"/>
<name>A0A3Q0EUL3_VIGRR</name>
<evidence type="ECO:0000313" key="1">
    <source>
        <dbReference type="Proteomes" id="UP000087766"/>
    </source>
</evidence>
<reference evidence="2" key="1">
    <citation type="submission" date="2025-08" db="UniProtKB">
        <authorList>
            <consortium name="RefSeq"/>
        </authorList>
    </citation>
    <scope>IDENTIFICATION</scope>
    <source>
        <tissue evidence="2">Leaf</tissue>
    </source>
</reference>
<dbReference type="AlphaFoldDB" id="A0A3Q0EUL3"/>